<proteinExistence type="predicted"/>
<reference evidence="1" key="1">
    <citation type="submission" date="2023-04" db="EMBL/GenBank/DDBJ databases">
        <title>Draft Genome sequencing of Naganishia species isolated from polar environments using Oxford Nanopore Technology.</title>
        <authorList>
            <person name="Leo P."/>
            <person name="Venkateswaran K."/>
        </authorList>
    </citation>
    <scope>NUCLEOTIDE SEQUENCE</scope>
    <source>
        <strain evidence="1">MNA-CCFEE 5423</strain>
    </source>
</reference>
<accession>A0ACC2V0A2</accession>
<sequence>MASSQPLNPEDLNVLAEPLQQHGTSPITGFFRDGFCRPSASDPAEHTLAGVLTKEFLEYSKSQDGEKIVPRVNLRGTSMTALGEGNKKVTREELERFKE</sequence>
<keyword evidence="2" id="KW-1185">Reference proteome</keyword>
<gene>
    <name evidence="1" type="ORF">QFC21_006855</name>
</gene>
<comment type="caution">
    <text evidence="1">The sequence shown here is derived from an EMBL/GenBank/DDBJ whole genome shotgun (WGS) entry which is preliminary data.</text>
</comment>
<evidence type="ECO:0000313" key="2">
    <source>
        <dbReference type="Proteomes" id="UP001227268"/>
    </source>
</evidence>
<name>A0ACC2V0A2_9TREE</name>
<dbReference type="EMBL" id="JASBWT010000039">
    <property type="protein sequence ID" value="KAJ9092355.1"/>
    <property type="molecule type" value="Genomic_DNA"/>
</dbReference>
<dbReference type="Proteomes" id="UP001227268">
    <property type="component" value="Unassembled WGS sequence"/>
</dbReference>
<organism evidence="1 2">
    <name type="scientific">Naganishia friedmannii</name>
    <dbReference type="NCBI Taxonomy" id="89922"/>
    <lineage>
        <taxon>Eukaryota</taxon>
        <taxon>Fungi</taxon>
        <taxon>Dikarya</taxon>
        <taxon>Basidiomycota</taxon>
        <taxon>Agaricomycotina</taxon>
        <taxon>Tremellomycetes</taxon>
        <taxon>Filobasidiales</taxon>
        <taxon>Filobasidiaceae</taxon>
        <taxon>Naganishia</taxon>
    </lineage>
</organism>
<evidence type="ECO:0000313" key="1">
    <source>
        <dbReference type="EMBL" id="KAJ9092355.1"/>
    </source>
</evidence>
<protein>
    <submittedName>
        <fullName evidence="1">Uncharacterized protein</fullName>
    </submittedName>
</protein>